<sequence>MITSQTLLRHELTGLAVSVVKARNPTYVGMSGRIVDETRNMLAVLTPGGEKKVEKKGTVFLFALPTRVCVEVDGSALVARPEKRISMRKTR</sequence>
<dbReference type="InterPro" id="IPR023538">
    <property type="entry name" value="RNP1"/>
</dbReference>
<dbReference type="PANTHER" id="PTHR13348:SF0">
    <property type="entry name" value="RIBONUCLEASE P PROTEIN SUBUNIT P29"/>
    <property type="match status" value="1"/>
</dbReference>
<dbReference type="InterPro" id="IPR023534">
    <property type="entry name" value="Rof/RNase_P-like"/>
</dbReference>
<evidence type="ECO:0000256" key="4">
    <source>
        <dbReference type="ARBA" id="ARBA00022722"/>
    </source>
</evidence>
<evidence type="ECO:0000313" key="8">
    <source>
        <dbReference type="EMBL" id="QSZ67139.1"/>
    </source>
</evidence>
<evidence type="ECO:0000256" key="5">
    <source>
        <dbReference type="ARBA" id="ARBA00022759"/>
    </source>
</evidence>
<dbReference type="GO" id="GO:0005737">
    <property type="term" value="C:cytoplasm"/>
    <property type="evidence" value="ECO:0007669"/>
    <property type="project" value="UniProtKB-SubCell"/>
</dbReference>
<dbReference type="GO" id="GO:0033204">
    <property type="term" value="F:ribonuclease P RNA binding"/>
    <property type="evidence" value="ECO:0007669"/>
    <property type="project" value="InterPro"/>
</dbReference>
<dbReference type="InterPro" id="IPR002730">
    <property type="entry name" value="Rpp29/RNP1"/>
</dbReference>
<gene>
    <name evidence="7" type="primary">rnp1</name>
    <name evidence="8" type="ORF">RJ40_06315</name>
</gene>
<dbReference type="GO" id="GO:0004526">
    <property type="term" value="F:ribonuclease P activity"/>
    <property type="evidence" value="ECO:0007669"/>
    <property type="project" value="UniProtKB-UniRule"/>
</dbReference>
<dbReference type="SMART" id="SM00538">
    <property type="entry name" value="POP4"/>
    <property type="match status" value="1"/>
</dbReference>
<dbReference type="GO" id="GO:0001682">
    <property type="term" value="P:tRNA 5'-leader removal"/>
    <property type="evidence" value="ECO:0007669"/>
    <property type="project" value="UniProtKB-UniRule"/>
</dbReference>
<comment type="subcellular location">
    <subcellularLocation>
        <location evidence="7">Cytoplasm</location>
    </subcellularLocation>
</comment>
<dbReference type="GeneID" id="76423961"/>
<protein>
    <recommendedName>
        <fullName evidence="7">Ribonuclease P protein component 1</fullName>
        <shortName evidence="7">RNase P component 1</shortName>
        <ecNumber evidence="7">3.1.26.5</ecNumber>
    </recommendedName>
    <alternativeName>
        <fullName evidence="7">Rpp29</fullName>
    </alternativeName>
</protein>
<name>A0A8A3S5K7_9EURY</name>
<dbReference type="PANTHER" id="PTHR13348">
    <property type="entry name" value="RIBONUCLEASE P SUBUNIT P29"/>
    <property type="match status" value="1"/>
</dbReference>
<comment type="similarity">
    <text evidence="1 7">Belongs to the eukaryotic/archaeal RNase P protein component 1 family.</text>
</comment>
<comment type="function">
    <text evidence="7">Part of ribonuclease P, a protein complex that generates mature tRNA molecules by cleaving their 5'-ends.</text>
</comment>
<dbReference type="GO" id="GO:0006364">
    <property type="term" value="P:rRNA processing"/>
    <property type="evidence" value="ECO:0007669"/>
    <property type="project" value="TreeGrafter"/>
</dbReference>
<dbReference type="InterPro" id="IPR016848">
    <property type="entry name" value="RNase_P/MRP_Rpp29-subunit"/>
</dbReference>
<dbReference type="EC" id="3.1.26.5" evidence="7"/>
<keyword evidence="3 7" id="KW-0819">tRNA processing</keyword>
<dbReference type="RefSeq" id="WP_265582514.1">
    <property type="nucleotide sequence ID" value="NZ_CP036172.1"/>
</dbReference>
<keyword evidence="4 7" id="KW-0540">Nuclease</keyword>
<dbReference type="SUPFAM" id="SSF101744">
    <property type="entry name" value="Rof/RNase P subunit-like"/>
    <property type="match status" value="1"/>
</dbReference>
<dbReference type="EMBL" id="CP036172">
    <property type="protein sequence ID" value="QSZ67139.1"/>
    <property type="molecule type" value="Genomic_DNA"/>
</dbReference>
<evidence type="ECO:0000256" key="7">
    <source>
        <dbReference type="HAMAP-Rule" id="MF_00754"/>
    </source>
</evidence>
<dbReference type="AlphaFoldDB" id="A0A8A3S5K7"/>
<keyword evidence="5 7" id="KW-0255">Endonuclease</keyword>
<dbReference type="Gene3D" id="2.30.30.210">
    <property type="entry name" value="Ribonuclease P/MRP, subunit p29"/>
    <property type="match status" value="1"/>
</dbReference>
<evidence type="ECO:0000256" key="1">
    <source>
        <dbReference type="ARBA" id="ARBA00006181"/>
    </source>
</evidence>
<evidence type="ECO:0000256" key="6">
    <source>
        <dbReference type="ARBA" id="ARBA00022801"/>
    </source>
</evidence>
<keyword evidence="2 7" id="KW-0963">Cytoplasm</keyword>
<comment type="subunit">
    <text evidence="7">Consists of a catalytic RNA component and at least 4-5 protein subunits.</text>
</comment>
<evidence type="ECO:0000256" key="3">
    <source>
        <dbReference type="ARBA" id="ARBA00022694"/>
    </source>
</evidence>
<organism evidence="8 9">
    <name type="scientific">Methanofollis aquaemaris</name>
    <dbReference type="NCBI Taxonomy" id="126734"/>
    <lineage>
        <taxon>Archaea</taxon>
        <taxon>Methanobacteriati</taxon>
        <taxon>Methanobacteriota</taxon>
        <taxon>Stenosarchaea group</taxon>
        <taxon>Methanomicrobia</taxon>
        <taxon>Methanomicrobiales</taxon>
        <taxon>Methanomicrobiaceae</taxon>
        <taxon>Methanofollis</taxon>
    </lineage>
</organism>
<dbReference type="InterPro" id="IPR036980">
    <property type="entry name" value="RNase_P/MRP_Rpp29_sf"/>
</dbReference>
<keyword evidence="6 7" id="KW-0378">Hydrolase</keyword>
<evidence type="ECO:0000313" key="9">
    <source>
        <dbReference type="Proteomes" id="UP001042704"/>
    </source>
</evidence>
<evidence type="ECO:0000256" key="2">
    <source>
        <dbReference type="ARBA" id="ARBA00022490"/>
    </source>
</evidence>
<comment type="catalytic activity">
    <reaction evidence="7">
        <text>Endonucleolytic cleavage of RNA, removing 5'-extranucleotides from tRNA precursor.</text>
        <dbReference type="EC" id="3.1.26.5"/>
    </reaction>
</comment>
<dbReference type="KEGG" id="maqe:RJ40_06315"/>
<proteinExistence type="inferred from homology"/>
<reference evidence="8" key="1">
    <citation type="journal article" date="2001" name="Int. J. Syst. Evol. Microbiol.">
        <title>Methanofollis aquaemaris sp. nov., a methanogen isolated from an aquaculture fish pond.</title>
        <authorList>
            <person name="Lai M.C."/>
            <person name="Chen S.C."/>
        </authorList>
    </citation>
    <scope>NUCLEOTIDE SEQUENCE</scope>
    <source>
        <strain evidence="8">N2F9704</strain>
    </source>
</reference>
<dbReference type="HAMAP" id="MF_00754">
    <property type="entry name" value="RNase_P_1"/>
    <property type="match status" value="1"/>
</dbReference>
<dbReference type="GO" id="GO:0000172">
    <property type="term" value="C:ribonuclease MRP complex"/>
    <property type="evidence" value="ECO:0007669"/>
    <property type="project" value="InterPro"/>
</dbReference>
<reference evidence="8" key="2">
    <citation type="submission" date="2019-02" db="EMBL/GenBank/DDBJ databases">
        <authorList>
            <person name="Chen S.-C."/>
            <person name="Chien H.-H."/>
            <person name="Lai M.-C."/>
        </authorList>
    </citation>
    <scope>NUCLEOTIDE SEQUENCE</scope>
    <source>
        <strain evidence="8">N2F9704</strain>
    </source>
</reference>
<dbReference type="Pfam" id="PF01868">
    <property type="entry name" value="RNase_P-MRP_p29"/>
    <property type="match status" value="1"/>
</dbReference>
<keyword evidence="9" id="KW-1185">Reference proteome</keyword>
<dbReference type="Proteomes" id="UP001042704">
    <property type="component" value="Chromosome"/>
</dbReference>
<accession>A0A8A3S5K7</accession>
<dbReference type="GO" id="GO:0030677">
    <property type="term" value="C:ribonuclease P complex"/>
    <property type="evidence" value="ECO:0007669"/>
    <property type="project" value="UniProtKB-UniRule"/>
</dbReference>